<gene>
    <name evidence="3" type="ORF">D8S85_20835</name>
</gene>
<sequence length="770" mass="87818">MKLNSNIKTAIRVAKIELNSMFYSPVAWLVLVIFGFQIGMSFAQIYGEQLRYQDMGYDLWSVTSGVYTGMRGILPPIQRYIYLYIPLITMGLMSREYQSGSIKLLYSSPVKNTSIIIGKFLSMMVYGGALIAVLGVFVIFSAITIVNFDYPLVLSGMLGLYLLILAYSAIGLFMSSITKYQVVAAIGTLAVLAVLNFIGDVGQDYDLVRHITYWLSITGRAYPFIDGLIASDNIFYFLIVIGFFLALSILKLNTEKTITPLKIKVLKYCVIVFVVLILGYVSSTPYTKYYYDATYTKSNTLAKESQDVIKNLDGDLTITTYVNLLDEDLYNGLPRNRNNDFKRFEKYYRFKPDIEMKYVYYYDKSNNSSLEWRFPNKTFEERVELLCQANNLKRDMFMSPEEIKNIIDLTPEHNKFIRIVERENGQRAYLRMFNDNTKHPEEAEITATLKRFISPSPTVAFSTGYGSREIDNYGGRGFYLFAKDKWFRQSLLNNGFDTKTINLDTDPIDESINVLVISDLREPLSTVALKKVQDYIAKGGNLFILGEYSRRENMNKLTASLGVTFSDGVLVNRNEYTSPTVVVGYFTKDAAQKFPMYERLHKYGYVVALPTSVALDYSNVRGFEVTPVLVSDTTAWLERETTDFVDGEFVCNPEAGERMDKYTLLLTMNRKVGNKEQRIVISGDSDFIANEALTSQFAGISASNYSIINGSFRWLSYEQFPIDTRKADTIDSRIRLPKGCRSIVNWFCMGIFPLCIMGLGIVTIFRRQRK</sequence>
<feature type="transmembrane region" description="Helical" evidence="1">
    <location>
        <begin position="152"/>
        <end position="173"/>
    </location>
</feature>
<feature type="transmembrane region" description="Helical" evidence="1">
    <location>
        <begin position="21"/>
        <end position="46"/>
    </location>
</feature>
<dbReference type="AlphaFoldDB" id="A0A3S9W040"/>
<dbReference type="GO" id="GO:0140359">
    <property type="term" value="F:ABC-type transporter activity"/>
    <property type="evidence" value="ECO:0007669"/>
    <property type="project" value="InterPro"/>
</dbReference>
<dbReference type="RefSeq" id="WP_106625203.1">
    <property type="nucleotide sequence ID" value="NZ_CP032819.1"/>
</dbReference>
<feature type="transmembrane region" description="Helical" evidence="1">
    <location>
        <begin position="743"/>
        <end position="765"/>
    </location>
</feature>
<dbReference type="PANTHER" id="PTHR37305:SF1">
    <property type="entry name" value="MEMBRANE PROTEIN"/>
    <property type="match status" value="1"/>
</dbReference>
<dbReference type="OrthoDB" id="1020756at2"/>
<dbReference type="KEGG" id="buy:D8S85_20835"/>
<dbReference type="InterPro" id="IPR019196">
    <property type="entry name" value="ABC_transp_unknown"/>
</dbReference>
<evidence type="ECO:0000256" key="1">
    <source>
        <dbReference type="SAM" id="Phobius"/>
    </source>
</evidence>
<evidence type="ECO:0000259" key="2">
    <source>
        <dbReference type="Pfam" id="PF09822"/>
    </source>
</evidence>
<reference evidence="3 4" key="1">
    <citation type="submission" date="2018-10" db="EMBL/GenBank/DDBJ databases">
        <title>Butyricimonas faecalis sp. nov., isolated from human faeces and emended description of the genus Butyricimonas.</title>
        <authorList>
            <person name="Le Roy T."/>
            <person name="Van der Smissen P."/>
            <person name="Paquot A."/>
            <person name="Delzenne N."/>
            <person name="Muccioli G."/>
            <person name="Collet J.-F."/>
            <person name="Cani P.D."/>
        </authorList>
    </citation>
    <scope>NUCLEOTIDE SEQUENCE [LARGE SCALE GENOMIC DNA]</scope>
    <source>
        <strain evidence="3 4">H184</strain>
    </source>
</reference>
<dbReference type="Pfam" id="PF09822">
    <property type="entry name" value="ABC_transp_aux"/>
    <property type="match status" value="1"/>
</dbReference>
<dbReference type="EMBL" id="CP032819">
    <property type="protein sequence ID" value="AZS32152.1"/>
    <property type="molecule type" value="Genomic_DNA"/>
</dbReference>
<feature type="domain" description="ABC-type uncharacterised transport system" evidence="2">
    <location>
        <begin position="457"/>
        <end position="692"/>
    </location>
</feature>
<feature type="transmembrane region" description="Helical" evidence="1">
    <location>
        <begin position="180"/>
        <end position="199"/>
    </location>
</feature>
<dbReference type="GO" id="GO:0005886">
    <property type="term" value="C:plasma membrane"/>
    <property type="evidence" value="ECO:0007669"/>
    <property type="project" value="UniProtKB-SubCell"/>
</dbReference>
<name>A0A3S9W040_9BACT</name>
<evidence type="ECO:0000313" key="3">
    <source>
        <dbReference type="EMBL" id="AZS32152.1"/>
    </source>
</evidence>
<dbReference type="Proteomes" id="UP000270673">
    <property type="component" value="Chromosome"/>
</dbReference>
<keyword evidence="1" id="KW-0472">Membrane</keyword>
<keyword evidence="4" id="KW-1185">Reference proteome</keyword>
<organism evidence="3 4">
    <name type="scientific">Butyricimonas faecalis</name>
    <dbReference type="NCBI Taxonomy" id="2093856"/>
    <lineage>
        <taxon>Bacteria</taxon>
        <taxon>Pseudomonadati</taxon>
        <taxon>Bacteroidota</taxon>
        <taxon>Bacteroidia</taxon>
        <taxon>Bacteroidales</taxon>
        <taxon>Odoribacteraceae</taxon>
        <taxon>Butyricimonas</taxon>
    </lineage>
</organism>
<dbReference type="Pfam" id="PF12679">
    <property type="entry name" value="ABC2_membrane_2"/>
    <property type="match status" value="1"/>
</dbReference>
<feature type="transmembrane region" description="Helical" evidence="1">
    <location>
        <begin position="265"/>
        <end position="282"/>
    </location>
</feature>
<accession>A0A3S9W040</accession>
<proteinExistence type="predicted"/>
<feature type="transmembrane region" description="Helical" evidence="1">
    <location>
        <begin position="77"/>
        <end position="94"/>
    </location>
</feature>
<protein>
    <submittedName>
        <fullName evidence="3">ABC transporter</fullName>
    </submittedName>
</protein>
<evidence type="ECO:0000313" key="4">
    <source>
        <dbReference type="Proteomes" id="UP000270673"/>
    </source>
</evidence>
<keyword evidence="1" id="KW-0812">Transmembrane</keyword>
<dbReference type="PANTHER" id="PTHR37305">
    <property type="entry name" value="INTEGRAL MEMBRANE PROTEIN-RELATED"/>
    <property type="match status" value="1"/>
</dbReference>
<feature type="transmembrane region" description="Helical" evidence="1">
    <location>
        <begin position="234"/>
        <end position="253"/>
    </location>
</feature>
<feature type="transmembrane region" description="Helical" evidence="1">
    <location>
        <begin position="115"/>
        <end position="146"/>
    </location>
</feature>
<keyword evidence="1" id="KW-1133">Transmembrane helix</keyword>